<accession>A0A7J3JQT1</accession>
<gene>
    <name evidence="2" type="ORF">ENU30_05560</name>
</gene>
<dbReference type="EMBL" id="DTBZ01000101">
    <property type="protein sequence ID" value="HGQ18422.1"/>
    <property type="molecule type" value="Genomic_DNA"/>
</dbReference>
<evidence type="ECO:0008006" key="3">
    <source>
        <dbReference type="Google" id="ProtNLM"/>
    </source>
</evidence>
<name>A0A7J3JQT1_9CREN</name>
<organism evidence="2">
    <name type="scientific">Ignisphaera aggregans</name>
    <dbReference type="NCBI Taxonomy" id="334771"/>
    <lineage>
        <taxon>Archaea</taxon>
        <taxon>Thermoproteota</taxon>
        <taxon>Thermoprotei</taxon>
        <taxon>Desulfurococcales</taxon>
        <taxon>Desulfurococcaceae</taxon>
        <taxon>Ignisphaera</taxon>
    </lineage>
</organism>
<comment type="caution">
    <text evidence="2">The sequence shown here is derived from an EMBL/GenBank/DDBJ whole genome shotgun (WGS) entry which is preliminary data.</text>
</comment>
<protein>
    <recommendedName>
        <fullName evidence="3">DUF4350 domain-containing protein</fullName>
    </recommendedName>
</protein>
<evidence type="ECO:0000256" key="1">
    <source>
        <dbReference type="SAM" id="Phobius"/>
    </source>
</evidence>
<keyword evidence="1" id="KW-0472">Membrane</keyword>
<feature type="transmembrane region" description="Helical" evidence="1">
    <location>
        <begin position="14"/>
        <end position="33"/>
    </location>
</feature>
<proteinExistence type="predicted"/>
<feature type="transmembrane region" description="Helical" evidence="1">
    <location>
        <begin position="272"/>
        <end position="292"/>
    </location>
</feature>
<reference evidence="2" key="1">
    <citation type="journal article" date="2020" name="mSystems">
        <title>Genome- and Community-Level Interaction Insights into Carbon Utilization and Element Cycling Functions of Hydrothermarchaeota in Hydrothermal Sediment.</title>
        <authorList>
            <person name="Zhou Z."/>
            <person name="Liu Y."/>
            <person name="Xu W."/>
            <person name="Pan J."/>
            <person name="Luo Z.H."/>
            <person name="Li M."/>
        </authorList>
    </citation>
    <scope>NUCLEOTIDE SEQUENCE [LARGE SCALE GENOMIC DNA]</scope>
    <source>
        <strain evidence="2">SpSt-657</strain>
    </source>
</reference>
<dbReference type="AlphaFoldDB" id="A0A7J3JQT1"/>
<keyword evidence="1" id="KW-0812">Transmembrane</keyword>
<evidence type="ECO:0000313" key="2">
    <source>
        <dbReference type="EMBL" id="HGQ18422.1"/>
    </source>
</evidence>
<sequence>MLNRLKRLRTGRDFILMLMFTILVSSMSVLINMPSTSPYSPYNVGDRGYTQLTSLTLGTAKFIKDLKNLEQKALIIIPLNSKPDSSLPQLIENLLENEATVVILDEDGYSNDLIRYFELKAKIDPVKVLDEVSKVRSREYPLADIKFGDTVFEVVTYKPSHIVIDEENCFIIAKTSRYAYADIDNNGYYSIGESMDEYIIGCGWRKRNGYLWLISDLDIFTNELISLKDNLEFLGRLVSLGKVYLVIDYLGLGSIDVSKYLLNELALGVTTWGNISIALLVYLIILVASVMMKYAEKH</sequence>
<keyword evidence="1" id="KW-1133">Transmembrane helix</keyword>